<dbReference type="AlphaFoldDB" id="A0A9N9E384"/>
<accession>A0A9N9E384</accession>
<evidence type="ECO:0000313" key="2">
    <source>
        <dbReference type="Proteomes" id="UP000789739"/>
    </source>
</evidence>
<feature type="non-terminal residue" evidence="1">
    <location>
        <position position="194"/>
    </location>
</feature>
<organism evidence="1 2">
    <name type="scientific">Paraglomus brasilianum</name>
    <dbReference type="NCBI Taxonomy" id="144538"/>
    <lineage>
        <taxon>Eukaryota</taxon>
        <taxon>Fungi</taxon>
        <taxon>Fungi incertae sedis</taxon>
        <taxon>Mucoromycota</taxon>
        <taxon>Glomeromycotina</taxon>
        <taxon>Glomeromycetes</taxon>
        <taxon>Paraglomerales</taxon>
        <taxon>Paraglomeraceae</taxon>
        <taxon>Paraglomus</taxon>
    </lineage>
</organism>
<protein>
    <submittedName>
        <fullName evidence="1">548_t:CDS:1</fullName>
    </submittedName>
</protein>
<sequence length="194" mass="23001">AETGQHLAKNQKVFRYYNYETKETSYFYRTNEKLTGQCAKPVLIKKNYRLGTRSLNPLSLLKLANKHTKKELYHFKKPKQQLSQDFQEFLITRLLLLCNKAEFLHTPLEQEHVPKEAAQCNQSIYSHFQTKPVLHFQFLPENAVIVRTFINHLDIYALEYDLEEKQHIAENGATPRFTVPFLKRQNKYNVELQN</sequence>
<gene>
    <name evidence="1" type="ORF">PBRASI_LOCUS10631</name>
</gene>
<name>A0A9N9E384_9GLOM</name>
<keyword evidence="2" id="KW-1185">Reference proteome</keyword>
<proteinExistence type="predicted"/>
<comment type="caution">
    <text evidence="1">The sequence shown here is derived from an EMBL/GenBank/DDBJ whole genome shotgun (WGS) entry which is preliminary data.</text>
</comment>
<dbReference type="OrthoDB" id="2419771at2759"/>
<reference evidence="1" key="1">
    <citation type="submission" date="2021-06" db="EMBL/GenBank/DDBJ databases">
        <authorList>
            <person name="Kallberg Y."/>
            <person name="Tangrot J."/>
            <person name="Rosling A."/>
        </authorList>
    </citation>
    <scope>NUCLEOTIDE SEQUENCE</scope>
    <source>
        <strain evidence="1">BR232B</strain>
    </source>
</reference>
<dbReference type="Proteomes" id="UP000789739">
    <property type="component" value="Unassembled WGS sequence"/>
</dbReference>
<evidence type="ECO:0000313" key="1">
    <source>
        <dbReference type="EMBL" id="CAG8658088.1"/>
    </source>
</evidence>
<dbReference type="EMBL" id="CAJVPI010003407">
    <property type="protein sequence ID" value="CAG8658088.1"/>
    <property type="molecule type" value="Genomic_DNA"/>
</dbReference>